<keyword evidence="3" id="KW-1185">Reference proteome</keyword>
<feature type="signal peptide" evidence="1">
    <location>
        <begin position="1"/>
        <end position="21"/>
    </location>
</feature>
<evidence type="ECO:0008006" key="4">
    <source>
        <dbReference type="Google" id="ProtNLM"/>
    </source>
</evidence>
<dbReference type="InterPro" id="IPR012334">
    <property type="entry name" value="Pectin_lyas_fold"/>
</dbReference>
<dbReference type="SUPFAM" id="SSF51126">
    <property type="entry name" value="Pectin lyase-like"/>
    <property type="match status" value="1"/>
</dbReference>
<dbReference type="EMBL" id="QWET01000017">
    <property type="protein sequence ID" value="RIH63749.1"/>
    <property type="molecule type" value="Genomic_DNA"/>
</dbReference>
<evidence type="ECO:0000313" key="2">
    <source>
        <dbReference type="EMBL" id="RIH63749.1"/>
    </source>
</evidence>
<evidence type="ECO:0000313" key="3">
    <source>
        <dbReference type="Proteomes" id="UP000266441"/>
    </source>
</evidence>
<feature type="chain" id="PRO_5017257117" description="Pectate lyase superfamily protein domain-containing protein" evidence="1">
    <location>
        <begin position="22"/>
        <end position="498"/>
    </location>
</feature>
<keyword evidence="1" id="KW-0732">Signal</keyword>
<dbReference type="RefSeq" id="WP_119351392.1">
    <property type="nucleotide sequence ID" value="NZ_QWET01000017.1"/>
</dbReference>
<sequence>MKGIKLLLLWGILAGTTPVVAKANVKTTKKAQSGETTGFVDVASFGFSPDATGMQNTTAMQKAIDEGGAIIVSQPGVYKIASTLYIGSHTSIIFGDGVSLKKVDEKGPFAQVIINKGALTKSYDENITLDGLHVIVNGVDNCSDLILGLRGVLGFSYVKDLRVKGLRCYDLTGCQYCLQVSRFEDVTIEDVIIKGQKDGIHFGPGKRFTIRDGVFQTFDDAIALNGQDYSTSNPELGWIEDGVIENCYDLNQEKTVGYFCRMLAGGWIDWKKGMKVQQSDAVVSNGKIYRVKMEPDATLYESLTQPDFESGTKVLDGITWVMTQETITYTGGVRNVIFRNIQLEKPRIPFSIEFNMGRYNRSYYAGAEVPIQENIILDNIKVLYDKDIPLVLVSSPVNMITITNSRLKNKGLLFYGNEVLPEYLKDNIIPEFYKTSINIHGCIFDHEGEMVLLHNTAKGKEVQLKTSSNIELGENFSAKIIKGEGNITVQSDLTGLNN</sequence>
<organism evidence="2 3">
    <name type="scientific">Mariniphaga sediminis</name>
    <dbReference type="NCBI Taxonomy" id="1628158"/>
    <lineage>
        <taxon>Bacteria</taxon>
        <taxon>Pseudomonadati</taxon>
        <taxon>Bacteroidota</taxon>
        <taxon>Bacteroidia</taxon>
        <taxon>Marinilabiliales</taxon>
        <taxon>Prolixibacteraceae</taxon>
        <taxon>Mariniphaga</taxon>
    </lineage>
</organism>
<name>A0A399CW26_9BACT</name>
<comment type="caution">
    <text evidence="2">The sequence shown here is derived from an EMBL/GenBank/DDBJ whole genome shotgun (WGS) entry which is preliminary data.</text>
</comment>
<dbReference type="OrthoDB" id="1397928at2"/>
<protein>
    <recommendedName>
        <fullName evidence="4">Pectate lyase superfamily protein domain-containing protein</fullName>
    </recommendedName>
</protein>
<dbReference type="InterPro" id="IPR011050">
    <property type="entry name" value="Pectin_lyase_fold/virulence"/>
</dbReference>
<gene>
    <name evidence="2" type="ORF">D1164_18520</name>
</gene>
<dbReference type="AlphaFoldDB" id="A0A399CW26"/>
<proteinExistence type="predicted"/>
<accession>A0A399CW26</accession>
<dbReference type="Gene3D" id="2.160.20.10">
    <property type="entry name" value="Single-stranded right-handed beta-helix, Pectin lyase-like"/>
    <property type="match status" value="1"/>
</dbReference>
<reference evidence="2 3" key="1">
    <citation type="journal article" date="2015" name="Int. J. Syst. Evol. Microbiol.">
        <title>Mariniphaga sediminis sp. nov., isolated from coastal sediment.</title>
        <authorList>
            <person name="Wang F.Q."/>
            <person name="Shen Q.Y."/>
            <person name="Chen G.J."/>
            <person name="Du Z.J."/>
        </authorList>
    </citation>
    <scope>NUCLEOTIDE SEQUENCE [LARGE SCALE GENOMIC DNA]</scope>
    <source>
        <strain evidence="2 3">SY21</strain>
    </source>
</reference>
<dbReference type="Proteomes" id="UP000266441">
    <property type="component" value="Unassembled WGS sequence"/>
</dbReference>
<evidence type="ECO:0000256" key="1">
    <source>
        <dbReference type="SAM" id="SignalP"/>
    </source>
</evidence>